<evidence type="ECO:0000313" key="3">
    <source>
        <dbReference type="Proteomes" id="UP000199501"/>
    </source>
</evidence>
<dbReference type="STRING" id="1271860.SAMN05216174_12227"/>
<reference evidence="3" key="1">
    <citation type="submission" date="2016-10" db="EMBL/GenBank/DDBJ databases">
        <authorList>
            <person name="Varghese N."/>
            <person name="Submissions S."/>
        </authorList>
    </citation>
    <scope>NUCLEOTIDE SEQUENCE [LARGE SCALE GENOMIC DNA]</scope>
    <source>
        <strain evidence="3">IBRC-M 10403</strain>
    </source>
</reference>
<organism evidence="2 3">
    <name type="scientific">Actinokineospora iranica</name>
    <dbReference type="NCBI Taxonomy" id="1271860"/>
    <lineage>
        <taxon>Bacteria</taxon>
        <taxon>Bacillati</taxon>
        <taxon>Actinomycetota</taxon>
        <taxon>Actinomycetes</taxon>
        <taxon>Pseudonocardiales</taxon>
        <taxon>Pseudonocardiaceae</taxon>
        <taxon>Actinokineospora</taxon>
    </lineage>
</organism>
<sequence length="90" mass="9180">MRRTRSLKAPLLAGSGPLARVPPVAAFALVIAVFTAGVLVRGWLGAGLLGLLAAGVLVLLAATWRVLSPAHRLGRVLVLGVLVAVIVSVL</sequence>
<feature type="transmembrane region" description="Helical" evidence="1">
    <location>
        <begin position="46"/>
        <end position="66"/>
    </location>
</feature>
<accession>A0A1G6YKJ4</accession>
<keyword evidence="3" id="KW-1185">Reference proteome</keyword>
<gene>
    <name evidence="2" type="ORF">SAMN05216174_12227</name>
</gene>
<protein>
    <submittedName>
        <fullName evidence="2">Uncharacterized protein</fullName>
    </submittedName>
</protein>
<feature type="transmembrane region" description="Helical" evidence="1">
    <location>
        <begin position="21"/>
        <end position="40"/>
    </location>
</feature>
<dbReference type="RefSeq" id="WP_228772011.1">
    <property type="nucleotide sequence ID" value="NZ_FMZZ01000022.1"/>
</dbReference>
<keyword evidence="1" id="KW-1133">Transmembrane helix</keyword>
<proteinExistence type="predicted"/>
<dbReference type="EMBL" id="FMZZ01000022">
    <property type="protein sequence ID" value="SDD90850.1"/>
    <property type="molecule type" value="Genomic_DNA"/>
</dbReference>
<feature type="transmembrane region" description="Helical" evidence="1">
    <location>
        <begin position="73"/>
        <end position="89"/>
    </location>
</feature>
<keyword evidence="1" id="KW-0812">Transmembrane</keyword>
<evidence type="ECO:0000313" key="2">
    <source>
        <dbReference type="EMBL" id="SDD90850.1"/>
    </source>
</evidence>
<name>A0A1G6YKJ4_9PSEU</name>
<dbReference type="Proteomes" id="UP000199501">
    <property type="component" value="Unassembled WGS sequence"/>
</dbReference>
<dbReference type="AlphaFoldDB" id="A0A1G6YKJ4"/>
<keyword evidence="1" id="KW-0472">Membrane</keyword>
<evidence type="ECO:0000256" key="1">
    <source>
        <dbReference type="SAM" id="Phobius"/>
    </source>
</evidence>